<proteinExistence type="predicted"/>
<dbReference type="Pfam" id="PF03354">
    <property type="entry name" value="TerL_ATPase"/>
    <property type="match status" value="1"/>
</dbReference>
<sequence>MQEITAEILIERVWSYAEKIRSGEIKASKKHRWAVERFFRDVERLADDDCPYYFDAEAVVDFYEWARQFRHVEGILAGQPIELTDFQLFISANIYGFYKKENGARRFRKVYIQLARKNAKSQFLALVASYEIFPTQEKHRVFIAGWSREQSDEVYQAILEQLHHAPILKGKYSSANGRVKKYKTNSIIQPLSREARKLGDGKKPSIGIVDEYYAHETREIYDVLDSGMVARRSPLMAVITTADFHMERPCFRDINIQVKSLIQTLTRRMMIILL</sequence>
<dbReference type="InterPro" id="IPR046461">
    <property type="entry name" value="TerL_ATPase"/>
</dbReference>
<dbReference type="PANTHER" id="PTHR41287:SF1">
    <property type="entry name" value="PROTEIN YMFN"/>
    <property type="match status" value="1"/>
</dbReference>
<keyword evidence="3" id="KW-1185">Reference proteome</keyword>
<evidence type="ECO:0000313" key="3">
    <source>
        <dbReference type="Proteomes" id="UP000501048"/>
    </source>
</evidence>
<evidence type="ECO:0000313" key="2">
    <source>
        <dbReference type="EMBL" id="QJC96251.1"/>
    </source>
</evidence>
<accession>A0ABX6LWW3</accession>
<evidence type="ECO:0000259" key="1">
    <source>
        <dbReference type="Pfam" id="PF03354"/>
    </source>
</evidence>
<dbReference type="InterPro" id="IPR027417">
    <property type="entry name" value="P-loop_NTPase"/>
</dbReference>
<dbReference type="EMBL" id="CP051464">
    <property type="protein sequence ID" value="QJC96251.1"/>
    <property type="molecule type" value="Genomic_DNA"/>
</dbReference>
<dbReference type="InterPro" id="IPR005021">
    <property type="entry name" value="Terminase_largesu-like"/>
</dbReference>
<protein>
    <submittedName>
        <fullName evidence="2">Phage terminase, large subunit</fullName>
    </submittedName>
</protein>
<reference evidence="2 3" key="1">
    <citation type="submission" date="2020-04" db="EMBL/GenBank/DDBJ databases">
        <title>Plant growth promoting and environmental Bacillus: genomic and epigenetic comparison.</title>
        <authorList>
            <person name="Reva O.N."/>
            <person name="Lutz S."/>
            <person name="Ahrens C.H."/>
        </authorList>
    </citation>
    <scope>NUCLEOTIDE SEQUENCE [LARGE SCALE GENOMIC DNA]</scope>
    <source>
        <strain evidence="2 3">UCMB5075</strain>
    </source>
</reference>
<dbReference type="PANTHER" id="PTHR41287">
    <property type="match status" value="1"/>
</dbReference>
<dbReference type="Proteomes" id="UP000501048">
    <property type="component" value="Chromosome"/>
</dbReference>
<organism evidence="2 3">
    <name type="scientific">Bacillus mojavensis</name>
    <dbReference type="NCBI Taxonomy" id="72360"/>
    <lineage>
        <taxon>Bacteria</taxon>
        <taxon>Bacillati</taxon>
        <taxon>Bacillota</taxon>
        <taxon>Bacilli</taxon>
        <taxon>Bacillales</taxon>
        <taxon>Bacillaceae</taxon>
        <taxon>Bacillus</taxon>
    </lineage>
</organism>
<gene>
    <name evidence="2" type="ORF">HC660_17750</name>
</gene>
<name>A0ABX6LWW3_BACMO</name>
<dbReference type="Gene3D" id="3.40.50.300">
    <property type="entry name" value="P-loop containing nucleotide triphosphate hydrolases"/>
    <property type="match status" value="1"/>
</dbReference>
<feature type="domain" description="Terminase large subunit-like ATPase" evidence="1">
    <location>
        <begin position="85"/>
        <end position="244"/>
    </location>
</feature>